<dbReference type="PANTHER" id="PTHR34139">
    <property type="entry name" value="UPF0331 PROTEIN MJ0127"/>
    <property type="match status" value="1"/>
</dbReference>
<evidence type="ECO:0000259" key="6">
    <source>
        <dbReference type="Pfam" id="PF01909"/>
    </source>
</evidence>
<keyword evidence="5" id="KW-0378">Hydrolase</keyword>
<keyword evidence="2" id="KW-1277">Toxin-antitoxin system</keyword>
<dbReference type="CDD" id="cd05403">
    <property type="entry name" value="NT_KNTase_like"/>
    <property type="match status" value="1"/>
</dbReference>
<dbReference type="EMBL" id="AB063332">
    <property type="protein sequence ID" value="BAC82011.1"/>
    <property type="molecule type" value="Genomic_DNA"/>
</dbReference>
<keyword evidence="7" id="KW-0614">Plasmid</keyword>
<reference evidence="7" key="2">
    <citation type="journal article" date="2003" name="J. Bacteriol.">
        <title>Structure of haloacetate-catabolic IncP-1beta plasmid pUO1 and genetic mobility of its residing haloacetate-catabolic transposon.</title>
        <authorList>
            <person name="Sota M."/>
            <person name="Kawasaki H."/>
            <person name="Tsuda M."/>
        </authorList>
    </citation>
    <scope>NUCLEOTIDE SEQUENCE</scope>
    <source>
        <strain evidence="7">B</strain>
        <plasmid evidence="7">pUO1</plasmid>
    </source>
</reference>
<evidence type="ECO:0000256" key="4">
    <source>
        <dbReference type="ARBA" id="ARBA00022741"/>
    </source>
</evidence>
<evidence type="ECO:0000256" key="3">
    <source>
        <dbReference type="ARBA" id="ARBA00022722"/>
    </source>
</evidence>
<dbReference type="InterPro" id="IPR002934">
    <property type="entry name" value="Polymerase_NTP_transf_dom"/>
</dbReference>
<accession>Q76M14</accession>
<keyword evidence="1" id="KW-0597">Phosphoprotein</keyword>
<dbReference type="InterPro" id="IPR008201">
    <property type="entry name" value="HepT-like"/>
</dbReference>
<dbReference type="SUPFAM" id="SSF81301">
    <property type="entry name" value="Nucleotidyltransferase"/>
    <property type="match status" value="1"/>
</dbReference>
<keyword evidence="4" id="KW-0547">Nucleotide-binding</keyword>
<reference evidence="7" key="1">
    <citation type="journal article" date="2002" name="Appl. Environ. Microbiol.">
        <title>Characterization of a class II defective transposon carrying two haloacetate dehalogenase genes from Delftia acidovorans plasmid pUO1.</title>
        <authorList>
            <person name="Sota M."/>
            <person name="Endo M."/>
            <person name="Nitta K."/>
            <person name="Kawasaki H."/>
            <person name="Tsuda M."/>
        </authorList>
    </citation>
    <scope>NUCLEOTIDE SEQUENCE</scope>
    <source>
        <strain evidence="7">B</strain>
        <plasmid evidence="7">pUO1</plasmid>
    </source>
</reference>
<evidence type="ECO:0000256" key="5">
    <source>
        <dbReference type="ARBA" id="ARBA00022801"/>
    </source>
</evidence>
<dbReference type="GO" id="GO:0016787">
    <property type="term" value="F:hydrolase activity"/>
    <property type="evidence" value="ECO:0007669"/>
    <property type="project" value="UniProtKB-KW"/>
</dbReference>
<proteinExistence type="predicted"/>
<sequence>MRMRPSVVLDMKRSAVREAVGRFRAANPRVFGSVLHGTDRDGSDLDLLVDALPGATLLDLGDLEEELKSLLGVDVDLLTPGDLPPKFRAKVLAEAHRYERDRLPDYLDHIQQAATDARSFVEGMAKDDFLADKRTQQAVIMSLIVIGEAATKVMDGYVEFTQAHADVPWRSMRNMRNRMAHGYFDINLDVVWETVQEWLPALLQQLPAVRQDADDEDRNDKGMEP</sequence>
<dbReference type="InterPro" id="IPR051813">
    <property type="entry name" value="HepT_RNase_toxin"/>
</dbReference>
<keyword evidence="3" id="KW-0540">Nuclease</keyword>
<organism evidence="7">
    <name type="scientific">Delftia acidovorans</name>
    <name type="common">Pseudomonas acidovorans</name>
    <name type="synonym">Comamonas acidovorans</name>
    <dbReference type="NCBI Taxonomy" id="80866"/>
    <lineage>
        <taxon>Bacteria</taxon>
        <taxon>Pseudomonadati</taxon>
        <taxon>Pseudomonadota</taxon>
        <taxon>Betaproteobacteria</taxon>
        <taxon>Burkholderiales</taxon>
        <taxon>Comamonadaceae</taxon>
        <taxon>Delftia</taxon>
    </lineage>
</organism>
<geneLocation type="plasmid" evidence="7">
    <name>pUO1</name>
</geneLocation>
<dbReference type="GO" id="GO:0000166">
    <property type="term" value="F:nucleotide binding"/>
    <property type="evidence" value="ECO:0007669"/>
    <property type="project" value="UniProtKB-KW"/>
</dbReference>
<gene>
    <name evidence="7" type="primary">orf6</name>
</gene>
<dbReference type="GO" id="GO:0016779">
    <property type="term" value="F:nucleotidyltransferase activity"/>
    <property type="evidence" value="ECO:0007669"/>
    <property type="project" value="InterPro"/>
</dbReference>
<dbReference type="Pfam" id="PF01909">
    <property type="entry name" value="NTP_transf_2"/>
    <property type="match status" value="1"/>
</dbReference>
<dbReference type="GO" id="GO:0004540">
    <property type="term" value="F:RNA nuclease activity"/>
    <property type="evidence" value="ECO:0007669"/>
    <property type="project" value="InterPro"/>
</dbReference>
<dbReference type="GO" id="GO:0110001">
    <property type="term" value="C:toxin-antitoxin complex"/>
    <property type="evidence" value="ECO:0007669"/>
    <property type="project" value="InterPro"/>
</dbReference>
<dbReference type="PANTHER" id="PTHR34139:SF1">
    <property type="entry name" value="RNASE MJ1380-RELATED"/>
    <property type="match status" value="1"/>
</dbReference>
<feature type="domain" description="Polymerase nucleotidyl transferase" evidence="6">
    <location>
        <begin position="27"/>
        <end position="94"/>
    </location>
</feature>
<evidence type="ECO:0000256" key="2">
    <source>
        <dbReference type="ARBA" id="ARBA00022649"/>
    </source>
</evidence>
<protein>
    <submittedName>
        <fullName evidence="7">Orf6 protein</fullName>
    </submittedName>
</protein>
<dbReference type="Pfam" id="PF01934">
    <property type="entry name" value="HepT-like"/>
    <property type="match status" value="1"/>
</dbReference>
<evidence type="ECO:0000256" key="1">
    <source>
        <dbReference type="ARBA" id="ARBA00022553"/>
    </source>
</evidence>
<reference evidence="7" key="3">
    <citation type="journal article" date="2006" name="Appl. Environ. Microbiol.">
        <title>Functional analysis of unique class II insertion sequence IS1071.</title>
        <authorList>
            <person name="Sota M."/>
            <person name="Yano H."/>
            <person name="Nagata Y."/>
            <person name="Ohtsubo Y."/>
            <person name="Genka H."/>
            <person name="Anbutsu H."/>
            <person name="Kawasaki H."/>
            <person name="Tsuda M."/>
        </authorList>
    </citation>
    <scope>NUCLEOTIDE SEQUENCE</scope>
    <source>
        <strain evidence="7">B</strain>
        <plasmid evidence="7">pUO1</plasmid>
    </source>
</reference>
<evidence type="ECO:0000313" key="7">
    <source>
        <dbReference type="EMBL" id="BAC82011.1"/>
    </source>
</evidence>
<name>Q76M14_DELAC</name>
<dbReference type="AlphaFoldDB" id="Q76M14"/>
<dbReference type="InterPro" id="IPR043519">
    <property type="entry name" value="NT_sf"/>
</dbReference>
<dbReference type="Gene3D" id="3.30.460.10">
    <property type="entry name" value="Beta Polymerase, domain 2"/>
    <property type="match status" value="1"/>
</dbReference>